<feature type="transmembrane region" description="Helical" evidence="9">
    <location>
        <begin position="572"/>
        <end position="592"/>
    </location>
</feature>
<keyword evidence="7 9" id="KW-0406">Ion transport</keyword>
<dbReference type="AlphaFoldDB" id="A0A9Q0LW61"/>
<organism evidence="11 12">
    <name type="scientific">Blomia tropicalis</name>
    <name type="common">Mite</name>
    <dbReference type="NCBI Taxonomy" id="40697"/>
    <lineage>
        <taxon>Eukaryota</taxon>
        <taxon>Metazoa</taxon>
        <taxon>Ecdysozoa</taxon>
        <taxon>Arthropoda</taxon>
        <taxon>Chelicerata</taxon>
        <taxon>Arachnida</taxon>
        <taxon>Acari</taxon>
        <taxon>Acariformes</taxon>
        <taxon>Sarcoptiformes</taxon>
        <taxon>Astigmata</taxon>
        <taxon>Glycyphagoidea</taxon>
        <taxon>Echimyopodidae</taxon>
        <taxon>Blomia</taxon>
    </lineage>
</organism>
<evidence type="ECO:0000313" key="12">
    <source>
        <dbReference type="Proteomes" id="UP001142055"/>
    </source>
</evidence>
<name>A0A9Q0LW61_BLOTA</name>
<evidence type="ECO:0000256" key="7">
    <source>
        <dbReference type="ARBA" id="ARBA00023065"/>
    </source>
</evidence>
<dbReference type="GO" id="GO:0046961">
    <property type="term" value="F:proton-transporting ATPase activity, rotational mechanism"/>
    <property type="evidence" value="ECO:0007669"/>
    <property type="project" value="InterPro"/>
</dbReference>
<dbReference type="GO" id="GO:0000220">
    <property type="term" value="C:vacuolar proton-transporting V-type ATPase, V0 domain"/>
    <property type="evidence" value="ECO:0007669"/>
    <property type="project" value="InterPro"/>
</dbReference>
<dbReference type="OMA" id="YINIICE"/>
<comment type="caution">
    <text evidence="11">The sequence shown here is derived from an EMBL/GenBank/DDBJ whole genome shotgun (WGS) entry which is preliminary data.</text>
</comment>
<evidence type="ECO:0000256" key="1">
    <source>
        <dbReference type="ARBA" id="ARBA00004141"/>
    </source>
</evidence>
<dbReference type="GO" id="GO:0007035">
    <property type="term" value="P:vacuolar acidification"/>
    <property type="evidence" value="ECO:0007669"/>
    <property type="project" value="TreeGrafter"/>
</dbReference>
<evidence type="ECO:0000256" key="9">
    <source>
        <dbReference type="RuleBase" id="RU361189"/>
    </source>
</evidence>
<keyword evidence="12" id="KW-1185">Reference proteome</keyword>
<evidence type="ECO:0000256" key="10">
    <source>
        <dbReference type="SAM" id="MobiDB-lite"/>
    </source>
</evidence>
<keyword evidence="4 9" id="KW-0812">Transmembrane</keyword>
<comment type="function">
    <text evidence="9">Essential component of the vacuolar proton pump (V-ATPase), a multimeric enzyme that catalyzes the translocation of protons across the membranes. Required for assembly and activity of the V-ATPase.</text>
</comment>
<evidence type="ECO:0000256" key="3">
    <source>
        <dbReference type="ARBA" id="ARBA00022448"/>
    </source>
</evidence>
<feature type="region of interest" description="Disordered" evidence="10">
    <location>
        <begin position="681"/>
        <end position="702"/>
    </location>
</feature>
<keyword evidence="5 9" id="KW-0375">Hydrogen ion transport</keyword>
<dbReference type="InterPro" id="IPR002490">
    <property type="entry name" value="V-ATPase_116kDa_su"/>
</dbReference>
<feature type="transmembrane region" description="Helical" evidence="9">
    <location>
        <begin position="771"/>
        <end position="801"/>
    </location>
</feature>
<evidence type="ECO:0000256" key="6">
    <source>
        <dbReference type="ARBA" id="ARBA00022989"/>
    </source>
</evidence>
<feature type="transmembrane region" description="Helical" evidence="9">
    <location>
        <begin position="539"/>
        <end position="560"/>
    </location>
</feature>
<proteinExistence type="inferred from homology"/>
<dbReference type="OrthoDB" id="6412104at2759"/>
<sequence length="835" mass="96601">MSSFFRSEGVSLCHIYVQNEMAFDIVSEFGSLGIVSFVDLNSEQHMFQRRFTNEIFRCDAIDSQLHSIINQLSKNNVPILEESHSEFPSPKYRDLHQLEQCVDSLNVELKTLSKNMGTIRESYIHTMEQYSVMKKMDKLLSSIESAQSLIDVEDHTVEQVQINTLTGLIASDKMMPMERILWRFFGRNIYIKVIELEEPIETIKEIGMDDEDQFVYKKVFTIYYKGDNVENKLRKICDAFNTTIIDMPNSSDRAEMMNRLDQQIIDTRTVLSKSKDYYHKVLRNCSTEIFKWRVQVIKFRSIFIELNKFNYDLAQKCLIGELWCPDGNRPTLSNVLQRFNQINDYLAPTILDIIPKRNVKQTVPTFYRLNKFTNGFQQIVDSYGVADYQEINPAPYTIITFPFLFAIMFGDAGHGLIMALFGLWMVLYERPLAARKIRDEIWQMFFGGRYIILLMGMFSIYTGLMYNDFFSKSLNIFGSSFGPVRPGTNSNGDLWYNNATMELRPDRVYTGTPYPFGIDPVWQLSANRILFLNSYKMKLSVILGVTQMAFGTTLSLLNHIHFRRYINIICEFIPQILFLMNIFGYMNIMIFVKWFKYSYENASEAPSILINLINMFLMKYPTDGPIYLQQWFPGQKTLQIFLLLSALICVPWILFPKVFYLQCFKRNRQYEQFVDENQVDEEGDAAGGGESPSSPSSSTNNHGHNESFGDVLIHQAIHTIEYCLGSISHTASYLRLWALSLAHSELSEVLWSMVLRAGISASGSSHYLNGLIMFFAFSMWAVLSVAVLIVMEGLSAFLHALRLHWVEFQSKFYQGAGIKFDSFSFDTLLMENEIH</sequence>
<accession>A0A9Q0LW61</accession>
<evidence type="ECO:0000313" key="11">
    <source>
        <dbReference type="EMBL" id="KAJ6215613.1"/>
    </source>
</evidence>
<comment type="similarity">
    <text evidence="2 9">Belongs to the V-ATPase 116 kDa subunit family.</text>
</comment>
<dbReference type="Pfam" id="PF01496">
    <property type="entry name" value="V_ATPase_I"/>
    <property type="match status" value="1"/>
</dbReference>
<dbReference type="Proteomes" id="UP001142055">
    <property type="component" value="Chromosome 4"/>
</dbReference>
<keyword evidence="3 9" id="KW-0813">Transport</keyword>
<dbReference type="PIRSF" id="PIRSF001293">
    <property type="entry name" value="ATP6V0A1"/>
    <property type="match status" value="1"/>
</dbReference>
<protein>
    <recommendedName>
        <fullName evidence="9">V-type proton ATPase subunit a</fullName>
    </recommendedName>
</protein>
<evidence type="ECO:0000256" key="8">
    <source>
        <dbReference type="ARBA" id="ARBA00023136"/>
    </source>
</evidence>
<dbReference type="PANTHER" id="PTHR11629">
    <property type="entry name" value="VACUOLAR PROTON ATPASES"/>
    <property type="match status" value="1"/>
</dbReference>
<keyword evidence="8 9" id="KW-0472">Membrane</keyword>
<feature type="transmembrane region" description="Helical" evidence="9">
    <location>
        <begin position="638"/>
        <end position="660"/>
    </location>
</feature>
<evidence type="ECO:0000256" key="5">
    <source>
        <dbReference type="ARBA" id="ARBA00022781"/>
    </source>
</evidence>
<keyword evidence="6 9" id="KW-1133">Transmembrane helix</keyword>
<dbReference type="EMBL" id="JAPWDV010000004">
    <property type="protein sequence ID" value="KAJ6215613.1"/>
    <property type="molecule type" value="Genomic_DNA"/>
</dbReference>
<evidence type="ECO:0000256" key="4">
    <source>
        <dbReference type="ARBA" id="ARBA00022692"/>
    </source>
</evidence>
<feature type="transmembrane region" description="Helical" evidence="9">
    <location>
        <begin position="403"/>
        <end position="427"/>
    </location>
</feature>
<dbReference type="InterPro" id="IPR026028">
    <property type="entry name" value="V-type_ATPase_116kDa_su_euka"/>
</dbReference>
<reference evidence="11" key="1">
    <citation type="submission" date="2022-12" db="EMBL/GenBank/DDBJ databases">
        <title>Genome assemblies of Blomia tropicalis.</title>
        <authorList>
            <person name="Cui Y."/>
        </authorList>
    </citation>
    <scope>NUCLEOTIDE SEQUENCE</scope>
    <source>
        <tissue evidence="11">Adult mites</tissue>
    </source>
</reference>
<dbReference type="GO" id="GO:0005886">
    <property type="term" value="C:plasma membrane"/>
    <property type="evidence" value="ECO:0007669"/>
    <property type="project" value="TreeGrafter"/>
</dbReference>
<evidence type="ECO:0000256" key="2">
    <source>
        <dbReference type="ARBA" id="ARBA00009904"/>
    </source>
</evidence>
<dbReference type="PANTHER" id="PTHR11629:SF63">
    <property type="entry name" value="V-TYPE PROTON ATPASE SUBUNIT A"/>
    <property type="match status" value="1"/>
</dbReference>
<feature type="transmembrane region" description="Helical" evidence="9">
    <location>
        <begin position="448"/>
        <end position="466"/>
    </location>
</feature>
<dbReference type="GO" id="GO:0051117">
    <property type="term" value="F:ATPase binding"/>
    <property type="evidence" value="ECO:0007669"/>
    <property type="project" value="TreeGrafter"/>
</dbReference>
<gene>
    <name evidence="11" type="ORF">RDWZM_010113</name>
</gene>
<comment type="subcellular location">
    <subcellularLocation>
        <location evidence="1">Membrane</location>
        <topology evidence="1">Multi-pass membrane protein</topology>
    </subcellularLocation>
</comment>